<feature type="compositionally biased region" description="Low complexity" evidence="4">
    <location>
        <begin position="145"/>
        <end position="154"/>
    </location>
</feature>
<dbReference type="SUPFAM" id="SSF143113">
    <property type="entry name" value="NAP-like"/>
    <property type="match status" value="1"/>
</dbReference>
<feature type="compositionally biased region" description="Polar residues" evidence="4">
    <location>
        <begin position="185"/>
        <end position="200"/>
    </location>
</feature>
<evidence type="ECO:0000313" key="5">
    <source>
        <dbReference type="Proteomes" id="UP000515152"/>
    </source>
</evidence>
<keyword evidence="5" id="KW-1185">Reference proteome</keyword>
<feature type="region of interest" description="Disordered" evidence="4">
    <location>
        <begin position="442"/>
        <end position="580"/>
    </location>
</feature>
<feature type="compositionally biased region" description="Basic and acidic residues" evidence="4">
    <location>
        <begin position="542"/>
        <end position="553"/>
    </location>
</feature>
<dbReference type="AlphaFoldDB" id="A0A6P8F2S2"/>
<feature type="compositionally biased region" description="Basic and acidic residues" evidence="4">
    <location>
        <begin position="480"/>
        <end position="490"/>
    </location>
</feature>
<dbReference type="GO" id="GO:0006334">
    <property type="term" value="P:nucleosome assembly"/>
    <property type="evidence" value="ECO:0007669"/>
    <property type="project" value="InterPro"/>
</dbReference>
<dbReference type="KEGG" id="char:105893675"/>
<dbReference type="GO" id="GO:0005634">
    <property type="term" value="C:nucleus"/>
    <property type="evidence" value="ECO:0007669"/>
    <property type="project" value="InterPro"/>
</dbReference>
<feature type="compositionally biased region" description="Basic and acidic residues" evidence="4">
    <location>
        <begin position="1"/>
        <end position="21"/>
    </location>
</feature>
<sequence>MSKQVDSSKRKLSEPKKHSSNEEQACSSPSTTKLRKVDDCSGDKVNVSEKTEPTSLKAEAQDDGRESELRKDDSPRGSGTRGQVETPAAGTQDSIRKDGVDSSGVERTGSNSDKCEPDGETAEAASDDGDKECRPSTSVKRSDSAAIAAAEALASLTRGSKVKSGEEMPCSSKQATSSKDIHKPGQQTEAVPADSSSSLLTRDDEEDAEDGDEDDSLPGSSSSSPSSSLASDNDEDSECAIVSVKMAPEIRQSIAHLAQVQTQLNSLEKKGARLYQRLELKLERQRRPHLDQRSAITQTIPGFWVTALLNHPYLSPHIDENDEDALSYMTNLEIESFKNNKLGYRIRFHFRRNPYFQNTVIMKELHLGMGGSPVSMSNPILWHRGQNLTGPAELRRSTRGGYQSFFSWFSDHTCPGRDDIAQILKDDLYRNPLRYYLTPLWEPRENGSAPKPPTNNNNNNGGDDCVVISDSDEEPNESSQESRREERQTEGEDDEDEDEEEGDRVAGSEDSNAEVGESADDDDEEEEEKEEEEVDVEEVDESRDSGADEVRDREEEEEEDIDVDEEGVGEGEGEGEGEEN</sequence>
<dbReference type="InterPro" id="IPR037231">
    <property type="entry name" value="NAP-like_sf"/>
</dbReference>
<feature type="compositionally biased region" description="Polar residues" evidence="4">
    <location>
        <begin position="22"/>
        <end position="32"/>
    </location>
</feature>
<dbReference type="InterPro" id="IPR002164">
    <property type="entry name" value="NAP_family"/>
</dbReference>
<proteinExistence type="inferred from homology"/>
<feature type="compositionally biased region" description="Acidic residues" evidence="4">
    <location>
        <begin position="517"/>
        <end position="541"/>
    </location>
</feature>
<evidence type="ECO:0000256" key="3">
    <source>
        <dbReference type="SAM" id="Coils"/>
    </source>
</evidence>
<feature type="compositionally biased region" description="Basic and acidic residues" evidence="4">
    <location>
        <begin position="59"/>
        <end position="75"/>
    </location>
</feature>
<reference evidence="6" key="1">
    <citation type="submission" date="2025-08" db="UniProtKB">
        <authorList>
            <consortium name="RefSeq"/>
        </authorList>
    </citation>
    <scope>IDENTIFICATION</scope>
</reference>
<evidence type="ECO:0000313" key="6">
    <source>
        <dbReference type="RefSeq" id="XP_031422843.1"/>
    </source>
</evidence>
<feature type="compositionally biased region" description="Acidic residues" evidence="4">
    <location>
        <begin position="203"/>
        <end position="216"/>
    </location>
</feature>
<feature type="compositionally biased region" description="Acidic residues" evidence="4">
    <location>
        <begin position="491"/>
        <end position="502"/>
    </location>
</feature>
<evidence type="ECO:0000256" key="1">
    <source>
        <dbReference type="ARBA" id="ARBA00009947"/>
    </source>
</evidence>
<feature type="compositionally biased region" description="Basic and acidic residues" evidence="4">
    <location>
        <begin position="35"/>
        <end position="52"/>
    </location>
</feature>
<protein>
    <submittedName>
        <fullName evidence="6">Testis specific protein Y-linked</fullName>
    </submittedName>
</protein>
<evidence type="ECO:0000256" key="2">
    <source>
        <dbReference type="RuleBase" id="RU003876"/>
    </source>
</evidence>
<name>A0A6P8F2S2_CLUHA</name>
<gene>
    <name evidence="6" type="primary">tspy</name>
</gene>
<comment type="similarity">
    <text evidence="1 2">Belongs to the nucleosome assembly protein (NAP) family.</text>
</comment>
<dbReference type="RefSeq" id="XP_031422843.1">
    <property type="nucleotide sequence ID" value="XM_031566983.2"/>
</dbReference>
<dbReference type="Gene3D" id="3.30.1120.90">
    <property type="entry name" value="Nucleosome assembly protein"/>
    <property type="match status" value="1"/>
</dbReference>
<feature type="compositionally biased region" description="Low complexity" evidence="4">
    <location>
        <begin position="217"/>
        <end position="231"/>
    </location>
</feature>
<dbReference type="CTD" id="337214"/>
<dbReference type="OrthoDB" id="19419at2759"/>
<accession>A0A6P8F2S2</accession>
<dbReference type="PANTHER" id="PTHR11875">
    <property type="entry name" value="TESTIS-SPECIFIC Y-ENCODED PROTEIN"/>
    <property type="match status" value="1"/>
</dbReference>
<feature type="coiled-coil region" evidence="3">
    <location>
        <begin position="250"/>
        <end position="277"/>
    </location>
</feature>
<evidence type="ECO:0000256" key="4">
    <source>
        <dbReference type="SAM" id="MobiDB-lite"/>
    </source>
</evidence>
<dbReference type="Gene3D" id="1.20.5.1500">
    <property type="match status" value="1"/>
</dbReference>
<feature type="compositionally biased region" description="Acidic residues" evidence="4">
    <location>
        <begin position="118"/>
        <end position="130"/>
    </location>
</feature>
<dbReference type="Proteomes" id="UP000515152">
    <property type="component" value="Chromosome 4"/>
</dbReference>
<dbReference type="Pfam" id="PF00956">
    <property type="entry name" value="NAP"/>
    <property type="match status" value="1"/>
</dbReference>
<dbReference type="GO" id="GO:0003007">
    <property type="term" value="P:heart morphogenesis"/>
    <property type="evidence" value="ECO:0007669"/>
    <property type="project" value="Ensembl"/>
</dbReference>
<keyword evidence="3" id="KW-0175">Coiled coil</keyword>
<dbReference type="GeneID" id="105893675"/>
<feature type="compositionally biased region" description="Acidic residues" evidence="4">
    <location>
        <begin position="554"/>
        <end position="580"/>
    </location>
</feature>
<feature type="region of interest" description="Disordered" evidence="4">
    <location>
        <begin position="1"/>
        <end position="236"/>
    </location>
</feature>
<organism evidence="5 6">
    <name type="scientific">Clupea harengus</name>
    <name type="common">Atlantic herring</name>
    <dbReference type="NCBI Taxonomy" id="7950"/>
    <lineage>
        <taxon>Eukaryota</taxon>
        <taxon>Metazoa</taxon>
        <taxon>Chordata</taxon>
        <taxon>Craniata</taxon>
        <taxon>Vertebrata</taxon>
        <taxon>Euteleostomi</taxon>
        <taxon>Actinopterygii</taxon>
        <taxon>Neopterygii</taxon>
        <taxon>Teleostei</taxon>
        <taxon>Clupei</taxon>
        <taxon>Clupeiformes</taxon>
        <taxon>Clupeoidei</taxon>
        <taxon>Clupeidae</taxon>
        <taxon>Clupea</taxon>
    </lineage>
</organism>